<evidence type="ECO:0000256" key="3">
    <source>
        <dbReference type="ARBA" id="ARBA00023274"/>
    </source>
</evidence>
<dbReference type="SUPFAM" id="SSF74731">
    <property type="entry name" value="Ribosomal protein L20"/>
    <property type="match status" value="1"/>
</dbReference>
<reference evidence="8 9" key="1">
    <citation type="journal article" date="2016" name="Nat. Commun.">
        <title>Thousands of microbial genomes shed light on interconnected biogeochemical processes in an aquifer system.</title>
        <authorList>
            <person name="Anantharaman K."/>
            <person name="Brown C.T."/>
            <person name="Hug L.A."/>
            <person name="Sharon I."/>
            <person name="Castelle C.J."/>
            <person name="Probst A.J."/>
            <person name="Thomas B.C."/>
            <person name="Singh A."/>
            <person name="Wilkins M.J."/>
            <person name="Karaoz U."/>
            <person name="Brodie E.L."/>
            <person name="Williams K.H."/>
            <person name="Hubbard S.S."/>
            <person name="Banfield J.F."/>
        </authorList>
    </citation>
    <scope>NUCLEOTIDE SEQUENCE [LARGE SCALE GENOMIC DNA]</scope>
</reference>
<dbReference type="PRINTS" id="PR00062">
    <property type="entry name" value="RIBOSOMALL20"/>
</dbReference>
<gene>
    <name evidence="5" type="primary">rplT</name>
    <name evidence="8" type="ORF">A2Z61_00620</name>
</gene>
<keyword evidence="5 6" id="KW-0699">rRNA-binding</keyword>
<evidence type="ECO:0000256" key="2">
    <source>
        <dbReference type="ARBA" id="ARBA00022980"/>
    </source>
</evidence>
<dbReference type="GO" id="GO:0000027">
    <property type="term" value="P:ribosomal large subunit assembly"/>
    <property type="evidence" value="ECO:0007669"/>
    <property type="project" value="UniProtKB-UniRule"/>
</dbReference>
<dbReference type="GO" id="GO:1990904">
    <property type="term" value="C:ribonucleoprotein complex"/>
    <property type="evidence" value="ECO:0007669"/>
    <property type="project" value="UniProtKB-KW"/>
</dbReference>
<dbReference type="EMBL" id="MFAC01000036">
    <property type="protein sequence ID" value="OGD66189.1"/>
    <property type="molecule type" value="Genomic_DNA"/>
</dbReference>
<feature type="compositionally biased region" description="Basic residues" evidence="7">
    <location>
        <begin position="21"/>
        <end position="34"/>
    </location>
</feature>
<dbReference type="AlphaFoldDB" id="A0A1F5EFJ0"/>
<dbReference type="GO" id="GO:0003735">
    <property type="term" value="F:structural constituent of ribosome"/>
    <property type="evidence" value="ECO:0007669"/>
    <property type="project" value="InterPro"/>
</dbReference>
<dbReference type="InterPro" id="IPR035566">
    <property type="entry name" value="Ribosomal_protein_bL20_C"/>
</dbReference>
<dbReference type="Gene3D" id="6.10.160.10">
    <property type="match status" value="1"/>
</dbReference>
<proteinExistence type="inferred from homology"/>
<comment type="similarity">
    <text evidence="1 5 6">Belongs to the bacterial ribosomal protein bL20 family.</text>
</comment>
<dbReference type="Proteomes" id="UP000186029">
    <property type="component" value="Unassembled WGS sequence"/>
</dbReference>
<evidence type="ECO:0000256" key="5">
    <source>
        <dbReference type="HAMAP-Rule" id="MF_00382"/>
    </source>
</evidence>
<evidence type="ECO:0000256" key="1">
    <source>
        <dbReference type="ARBA" id="ARBA00007698"/>
    </source>
</evidence>
<comment type="caution">
    <text evidence="8">The sequence shown here is derived from an EMBL/GenBank/DDBJ whole genome shotgun (WGS) entry which is preliminary data.</text>
</comment>
<dbReference type="GO" id="GO:0006412">
    <property type="term" value="P:translation"/>
    <property type="evidence" value="ECO:0007669"/>
    <property type="project" value="InterPro"/>
</dbReference>
<evidence type="ECO:0000313" key="9">
    <source>
        <dbReference type="Proteomes" id="UP000186029"/>
    </source>
</evidence>
<sequence length="117" mass="13709">MSRVKRGTTALKRRKNILKKTKGYRFGRSTKKRQAKEALAHAGAHSFAHRRDKKNDFRRLWNIKINAFVRANEKKSISYSKFISALKKNKINLDRKILADLAENNPQSFERILNKIN</sequence>
<dbReference type="Gene3D" id="1.10.1900.20">
    <property type="entry name" value="Ribosomal protein L20"/>
    <property type="match status" value="1"/>
</dbReference>
<dbReference type="FunFam" id="1.10.1900.20:FF:000001">
    <property type="entry name" value="50S ribosomal protein L20"/>
    <property type="match status" value="1"/>
</dbReference>
<evidence type="ECO:0000256" key="7">
    <source>
        <dbReference type="SAM" id="MobiDB-lite"/>
    </source>
</evidence>
<dbReference type="HAMAP" id="MF_00382">
    <property type="entry name" value="Ribosomal_bL20"/>
    <property type="match status" value="1"/>
</dbReference>
<dbReference type="CDD" id="cd07026">
    <property type="entry name" value="Ribosomal_L20"/>
    <property type="match status" value="1"/>
</dbReference>
<dbReference type="PANTHER" id="PTHR10986">
    <property type="entry name" value="39S RIBOSOMAL PROTEIN L20"/>
    <property type="match status" value="1"/>
</dbReference>
<protein>
    <recommendedName>
        <fullName evidence="4 5">Large ribosomal subunit protein bL20</fullName>
    </recommendedName>
</protein>
<accession>A0A1F5EFJ0</accession>
<dbReference type="Pfam" id="PF00453">
    <property type="entry name" value="Ribosomal_L20"/>
    <property type="match status" value="1"/>
</dbReference>
<comment type="function">
    <text evidence="5 6">Binds directly to 23S ribosomal RNA and is necessary for the in vitro assembly process of the 50S ribosomal subunit. It is not involved in the protein synthesizing functions of that subunit.</text>
</comment>
<evidence type="ECO:0000256" key="6">
    <source>
        <dbReference type="RuleBase" id="RU000560"/>
    </source>
</evidence>
<dbReference type="GO" id="GO:0005840">
    <property type="term" value="C:ribosome"/>
    <property type="evidence" value="ECO:0007669"/>
    <property type="project" value="UniProtKB-KW"/>
</dbReference>
<organism evidence="8 9">
    <name type="scientific">Candidatus Campbellbacteria bacterium RIFCSPLOWO2_02_35_12</name>
    <dbReference type="NCBI Taxonomy" id="1797580"/>
    <lineage>
        <taxon>Bacteria</taxon>
        <taxon>Candidatus Campbelliibacteriota</taxon>
    </lineage>
</organism>
<feature type="region of interest" description="Disordered" evidence="7">
    <location>
        <begin position="21"/>
        <end position="50"/>
    </location>
</feature>
<dbReference type="NCBIfam" id="TIGR01032">
    <property type="entry name" value="rplT_bact"/>
    <property type="match status" value="1"/>
</dbReference>
<keyword evidence="2 5" id="KW-0689">Ribosomal protein</keyword>
<dbReference type="STRING" id="1797580.A2Z61_00620"/>
<evidence type="ECO:0000313" key="8">
    <source>
        <dbReference type="EMBL" id="OGD66189.1"/>
    </source>
</evidence>
<dbReference type="InterPro" id="IPR005813">
    <property type="entry name" value="Ribosomal_bL20"/>
</dbReference>
<evidence type="ECO:0000256" key="4">
    <source>
        <dbReference type="ARBA" id="ARBA00035172"/>
    </source>
</evidence>
<keyword evidence="3 5" id="KW-0687">Ribonucleoprotein</keyword>
<dbReference type="GO" id="GO:0019843">
    <property type="term" value="F:rRNA binding"/>
    <property type="evidence" value="ECO:0007669"/>
    <property type="project" value="UniProtKB-UniRule"/>
</dbReference>
<name>A0A1F5EFJ0_9BACT</name>
<keyword evidence="5 6" id="KW-0694">RNA-binding</keyword>